<organism evidence="1 2">
    <name type="scientific">Malus domestica</name>
    <name type="common">Apple</name>
    <name type="synonym">Pyrus malus</name>
    <dbReference type="NCBI Taxonomy" id="3750"/>
    <lineage>
        <taxon>Eukaryota</taxon>
        <taxon>Viridiplantae</taxon>
        <taxon>Streptophyta</taxon>
        <taxon>Embryophyta</taxon>
        <taxon>Tracheophyta</taxon>
        <taxon>Spermatophyta</taxon>
        <taxon>Magnoliopsida</taxon>
        <taxon>eudicotyledons</taxon>
        <taxon>Gunneridae</taxon>
        <taxon>Pentapetalae</taxon>
        <taxon>rosids</taxon>
        <taxon>fabids</taxon>
        <taxon>Rosales</taxon>
        <taxon>Rosaceae</taxon>
        <taxon>Amygdaloideae</taxon>
        <taxon>Maleae</taxon>
        <taxon>Malus</taxon>
    </lineage>
</organism>
<protein>
    <submittedName>
        <fullName evidence="1">Uncharacterized protein</fullName>
    </submittedName>
</protein>
<proteinExistence type="predicted"/>
<comment type="caution">
    <text evidence="1">The sequence shown here is derived from an EMBL/GenBank/DDBJ whole genome shotgun (WGS) entry which is preliminary data.</text>
</comment>
<dbReference type="Proteomes" id="UP000290289">
    <property type="component" value="Chromosome 10"/>
</dbReference>
<name>A0A498IYC8_MALDO</name>
<gene>
    <name evidence="1" type="ORF">DVH24_021756</name>
</gene>
<keyword evidence="2" id="KW-1185">Reference proteome</keyword>
<dbReference type="AlphaFoldDB" id="A0A498IYC8"/>
<evidence type="ECO:0000313" key="2">
    <source>
        <dbReference type="Proteomes" id="UP000290289"/>
    </source>
</evidence>
<reference evidence="1 2" key="1">
    <citation type="submission" date="2018-10" db="EMBL/GenBank/DDBJ databases">
        <title>A high-quality apple genome assembly.</title>
        <authorList>
            <person name="Hu J."/>
        </authorList>
    </citation>
    <scope>NUCLEOTIDE SEQUENCE [LARGE SCALE GENOMIC DNA]</scope>
    <source>
        <strain evidence="2">cv. HFTH1</strain>
        <tissue evidence="1">Young leaf</tissue>
    </source>
</reference>
<accession>A0A498IYC8</accession>
<evidence type="ECO:0000313" key="1">
    <source>
        <dbReference type="EMBL" id="RXH86483.1"/>
    </source>
</evidence>
<sequence>MSITIIRYIILVIAKFPFDHVAASARPLGGIMKPKTFGPKTAFLPQATGPVPPTGSPNPCIPRAGRVNGHCNRV</sequence>
<dbReference type="EMBL" id="RDQH01000336">
    <property type="protein sequence ID" value="RXH86483.1"/>
    <property type="molecule type" value="Genomic_DNA"/>
</dbReference>